<dbReference type="PaxDb" id="195103-CPF_2432"/>
<evidence type="ECO:0000313" key="2">
    <source>
        <dbReference type="Proteomes" id="UP000001823"/>
    </source>
</evidence>
<protein>
    <recommendedName>
        <fullName evidence="3">Comf operon protein A, DNA transporter ATPase</fullName>
    </recommendedName>
</protein>
<dbReference type="KEGG" id="cpf:CPF_2432"/>
<dbReference type="AlphaFoldDB" id="A0A0H2YT76"/>
<sequence>MSLYGNNLRVENRYSHILKKWYVKSNDRFINLICEPYQKLNFIESLIGDCLINNEKVLYVGKSRKVCKNEQLNSMNFDFINFNNIFNIKKNFDLIIYDDVSLYSNKSSIECNEDLMYLKRLSKKIVICSVDKVFNNIKHIEILNNQRKTHFLEPRLITTRVNLETSMPYTLYDYIEWFIREKRILVVYVPNKFNLNKIYEYYTEDLNLENKVKIVKEDKKNSFLNIVNESRFKKEGIIFITDSLHEYFDSIPECDMVIYSFEKDIVDYKKIIFACGALCKDKCTGREVILLSNEEGDNIETARRLARGFNKTLWRESEIR</sequence>
<proteinExistence type="predicted"/>
<evidence type="ECO:0008006" key="3">
    <source>
        <dbReference type="Google" id="ProtNLM"/>
    </source>
</evidence>
<name>A0A0H2YT76_CLOP1</name>
<gene>
    <name evidence="1" type="ordered locus">CPF_2432</name>
</gene>
<dbReference type="STRING" id="195103.CPF_2432"/>
<dbReference type="eggNOG" id="COG4098">
    <property type="taxonomic scope" value="Bacteria"/>
</dbReference>
<reference evidence="1 2" key="1">
    <citation type="journal article" date="2006" name="Genome Res.">
        <title>Skewed genomic variability in strains of the toxigenic bacterial pathogen, Clostridium perfringens.</title>
        <authorList>
            <person name="Myers G.S."/>
            <person name="Rasko D.A."/>
            <person name="Cheung J.K."/>
            <person name="Ravel J."/>
            <person name="Seshadri R."/>
            <person name="Deboy R.T."/>
            <person name="Ren Q."/>
            <person name="Varga J."/>
            <person name="Awad M.M."/>
            <person name="Brinkac L.M."/>
            <person name="Daugherty S.C."/>
            <person name="Haft D.H."/>
            <person name="Dodson R.J."/>
            <person name="Madupu R."/>
            <person name="Nelson W.C."/>
            <person name="Rosovitz M.J."/>
            <person name="Sullivan S.A."/>
            <person name="Khouri H."/>
            <person name="Dimitrov G.I."/>
            <person name="Watkins K.L."/>
            <person name="Mulligan S."/>
            <person name="Benton J."/>
            <person name="Radune D."/>
            <person name="Fisher D.J."/>
            <person name="Atkins H.S."/>
            <person name="Hiscox T."/>
            <person name="Jost B.H."/>
            <person name="Billington S.J."/>
            <person name="Songer J.G."/>
            <person name="McClane B.A."/>
            <person name="Titball R.W."/>
            <person name="Rood J.I."/>
            <person name="Melville S.B."/>
            <person name="Paulsen I.T."/>
        </authorList>
    </citation>
    <scope>NUCLEOTIDE SEQUENCE [LARGE SCALE GENOMIC DNA]</scope>
    <source>
        <strain evidence="2">ATCC 13124 / DSM 756 / JCM 1290 / NCIMB 6125 / NCTC 8237 / S 107 / Type A</strain>
    </source>
</reference>
<dbReference type="Proteomes" id="UP000001823">
    <property type="component" value="Chromosome"/>
</dbReference>
<accession>A0A0H2YT76</accession>
<dbReference type="HOGENOM" id="CLU_070757_0_0_9"/>
<dbReference type="RefSeq" id="WP_003457387.1">
    <property type="nucleotide sequence ID" value="NC_008261.1"/>
</dbReference>
<organism evidence="1 2">
    <name type="scientific">Clostridium perfringens (strain ATCC 13124 / DSM 756 / JCM 1290 / NCIMB 6125 / NCTC 8237 / Type A)</name>
    <dbReference type="NCBI Taxonomy" id="195103"/>
    <lineage>
        <taxon>Bacteria</taxon>
        <taxon>Bacillati</taxon>
        <taxon>Bacillota</taxon>
        <taxon>Clostridia</taxon>
        <taxon>Eubacteriales</taxon>
        <taxon>Clostridiaceae</taxon>
        <taxon>Clostridium</taxon>
    </lineage>
</organism>
<evidence type="ECO:0000313" key="1">
    <source>
        <dbReference type="EMBL" id="ABG84249.1"/>
    </source>
</evidence>
<keyword evidence="2" id="KW-1185">Reference proteome</keyword>
<dbReference type="EMBL" id="CP000246">
    <property type="protein sequence ID" value="ABG84249.1"/>
    <property type="molecule type" value="Genomic_DNA"/>
</dbReference>